<dbReference type="Proteomes" id="UP000316852">
    <property type="component" value="Unassembled WGS sequence"/>
</dbReference>
<dbReference type="Pfam" id="PF13385">
    <property type="entry name" value="Laminin_G_3"/>
    <property type="match status" value="1"/>
</dbReference>
<accession>A0A538T305</accession>
<evidence type="ECO:0000313" key="2">
    <source>
        <dbReference type="Proteomes" id="UP000316852"/>
    </source>
</evidence>
<dbReference type="EMBL" id="VBOW01000042">
    <property type="protein sequence ID" value="TMQ58008.1"/>
    <property type="molecule type" value="Genomic_DNA"/>
</dbReference>
<proteinExistence type="predicted"/>
<comment type="caution">
    <text evidence="1">The sequence shown here is derived from an EMBL/GenBank/DDBJ whole genome shotgun (WGS) entry which is preliminary data.</text>
</comment>
<name>A0A538T305_UNCEI</name>
<dbReference type="Gene3D" id="2.60.40.4070">
    <property type="match status" value="1"/>
</dbReference>
<organism evidence="1 2">
    <name type="scientific">Eiseniibacteriota bacterium</name>
    <dbReference type="NCBI Taxonomy" id="2212470"/>
    <lineage>
        <taxon>Bacteria</taxon>
        <taxon>Candidatus Eiseniibacteriota</taxon>
    </lineage>
</organism>
<dbReference type="AlphaFoldDB" id="A0A538T305"/>
<evidence type="ECO:0000313" key="1">
    <source>
        <dbReference type="EMBL" id="TMQ58008.1"/>
    </source>
</evidence>
<dbReference type="InterPro" id="IPR026444">
    <property type="entry name" value="Secre_tail"/>
</dbReference>
<reference evidence="1 2" key="1">
    <citation type="journal article" date="2019" name="Nat. Microbiol.">
        <title>Mediterranean grassland soil C-N compound turnover is dependent on rainfall and depth, and is mediated by genomically divergent microorganisms.</title>
        <authorList>
            <person name="Diamond S."/>
            <person name="Andeer P.F."/>
            <person name="Li Z."/>
            <person name="Crits-Christoph A."/>
            <person name="Burstein D."/>
            <person name="Anantharaman K."/>
            <person name="Lane K.R."/>
            <person name="Thomas B.C."/>
            <person name="Pan C."/>
            <person name="Northen T.R."/>
            <person name="Banfield J.F."/>
        </authorList>
    </citation>
    <scope>NUCLEOTIDE SEQUENCE [LARGE SCALE GENOMIC DNA]</scope>
    <source>
        <strain evidence="1">WS_6</strain>
    </source>
</reference>
<sequence length="744" mass="80787">MTISRQPRFPRFDPIYSTVAMTEPSGFGPYNVVRATGLGGGQTPSTQRWPNLGDPVTYLASVRNRGTNTWAGTIHGEWLVDGAGMAFPNLAGPLAAGDRRTASFVTSWDGLSHAIEFRVLDTDARSTNNSLSIDTKSVAFLAYVDRSHIEDFRDAWTPLYPLAATDDFFDWINRSTARLNQLFANGGTAKRIHYDVLEEVRDGDPDPNVARINFASFPFRFHVGQDNFRATSAYYNAADDVDYGYLHEMGHQLGLIDIYQMSVAPSGNQVSGLEYSPANDLMFNVSPLIGPSSATAMTHWLDVAHGYFGQYLYQIPRRVIVMFRKCDGSPLVNASVKLYQYCDRPGLGQVLTAQVKASGLTNARGYWEIPNVQIDTTVVPPTYAGDTLRANPWGYVNMLGNNGALHFEVQANGRTDYAWLDITEANVAFYTGQRDSAFFQRTLNIGPADLRLRFEGNPTAEGGEAPTTATNIAYETGALGSGVFLGPGNQLQYAAACNIKGAQGTVRFWIKPRWNGNDGQGHFALRFGTAGGILIGKDGGNFWRIILNRYGGAGGPELGAGLFVNDWVANQWHHVAFTWGPDTIKVYVDGSLRTAVSAPVPPPSVNATDLQLGADGGSSYLDAVIDEVAISDTVSTAEEIRTGVEESPADFPGFGIRLGPVIPNPAWSRVNVTFELARPGPVRLDIVDVQGRRVCTLVNAIQGAGPHSVTWDGLSGGVQVSSGLYWLVGNHDGKKVSRKLVLIR</sequence>
<dbReference type="Gene3D" id="2.60.120.200">
    <property type="match status" value="1"/>
</dbReference>
<protein>
    <submittedName>
        <fullName evidence="1">T9SS type A sorting domain-containing protein</fullName>
    </submittedName>
</protein>
<dbReference type="NCBIfam" id="TIGR04183">
    <property type="entry name" value="Por_Secre_tail"/>
    <property type="match status" value="1"/>
</dbReference>
<dbReference type="SUPFAM" id="SSF49899">
    <property type="entry name" value="Concanavalin A-like lectins/glucanases"/>
    <property type="match status" value="1"/>
</dbReference>
<gene>
    <name evidence="1" type="ORF">E6K76_08845</name>
</gene>
<dbReference type="InterPro" id="IPR013320">
    <property type="entry name" value="ConA-like_dom_sf"/>
</dbReference>